<dbReference type="AlphaFoldDB" id="A0A1V9E3L1"/>
<dbReference type="STRING" id="354355.SAMN05660816_04281"/>
<name>A0A1V9E3L1_9BACT</name>
<dbReference type="InterPro" id="IPR001466">
    <property type="entry name" value="Beta-lactam-related"/>
</dbReference>
<proteinExistence type="predicted"/>
<reference evidence="4" key="1">
    <citation type="submission" date="2016-04" db="EMBL/GenBank/DDBJ databases">
        <authorList>
            <person name="Chen L."/>
            <person name="Zhuang W."/>
            <person name="Wang G."/>
        </authorList>
    </citation>
    <scope>NUCLEOTIDE SEQUENCE [LARGE SCALE GENOMIC DNA]</scope>
    <source>
        <strain evidence="4">17621</strain>
    </source>
</reference>
<evidence type="ECO:0000313" key="3">
    <source>
        <dbReference type="EMBL" id="OQP40710.1"/>
    </source>
</evidence>
<feature type="compositionally biased region" description="Basic residues" evidence="1">
    <location>
        <begin position="358"/>
        <end position="380"/>
    </location>
</feature>
<dbReference type="EMBL" id="LVXG01000067">
    <property type="protein sequence ID" value="OQP40710.1"/>
    <property type="molecule type" value="Genomic_DNA"/>
</dbReference>
<protein>
    <recommendedName>
        <fullName evidence="2">Beta-lactamase-related domain-containing protein</fullName>
    </recommendedName>
</protein>
<dbReference type="PANTHER" id="PTHR46825:SF9">
    <property type="entry name" value="BETA-LACTAMASE-RELATED DOMAIN-CONTAINING PROTEIN"/>
    <property type="match status" value="1"/>
</dbReference>
<accession>A0A1V9E3L1</accession>
<comment type="caution">
    <text evidence="3">The sequence shown here is derived from an EMBL/GenBank/DDBJ whole genome shotgun (WGS) entry which is preliminary data.</text>
</comment>
<dbReference type="Pfam" id="PF00144">
    <property type="entry name" value="Beta-lactamase"/>
    <property type="match status" value="1"/>
</dbReference>
<dbReference type="InterPro" id="IPR012338">
    <property type="entry name" value="Beta-lactam/transpept-like"/>
</dbReference>
<dbReference type="SUPFAM" id="SSF56601">
    <property type="entry name" value="beta-lactamase/transpeptidase-like"/>
    <property type="match status" value="1"/>
</dbReference>
<feature type="region of interest" description="Disordered" evidence="1">
    <location>
        <begin position="341"/>
        <end position="380"/>
    </location>
</feature>
<dbReference type="PANTHER" id="PTHR46825">
    <property type="entry name" value="D-ALANYL-D-ALANINE-CARBOXYPEPTIDASE/ENDOPEPTIDASE AMPH"/>
    <property type="match status" value="1"/>
</dbReference>
<gene>
    <name evidence="3" type="ORF">A4H97_13885</name>
</gene>
<evidence type="ECO:0000259" key="2">
    <source>
        <dbReference type="Pfam" id="PF00144"/>
    </source>
</evidence>
<keyword evidence="4" id="KW-1185">Reference proteome</keyword>
<sequence>MSYYKRMVSNHLDSTFSKTRFNGSVLVAKNGQVIYEMYNGFIDPRTGKDSITPSTPFHLASVSKTFTGMATLKLWQEGKLNIDDPVSKYLPGFPLEAVTVRLLLNHRSGIPKYDHYMGSMGWDRHKMVSNQDVLDFLIANYKKIPIAPANHGFSYSNTNFALLALIIEKVSGQSYPEYLKKTFFEPFGMKDTYVFTLADSAKYMPSFYYSGKEYRFEFLDAVYGDKNVYSTVRDLLKWDQALKNESIFKKSFLDQAYSGYSFEKPGTHNYGLGWRMYLLNNGKKLIYHNGWWHGNRTSFYRMLDEDATIIALCNNDCRYVYKVKEMADIFGDYLQNNNRYDDDDPSNPQIAQAQKPVVTRRSHTVAHKKKPAGRRSTAKK</sequence>
<evidence type="ECO:0000256" key="1">
    <source>
        <dbReference type="SAM" id="MobiDB-lite"/>
    </source>
</evidence>
<evidence type="ECO:0000313" key="4">
    <source>
        <dbReference type="Proteomes" id="UP000192610"/>
    </source>
</evidence>
<feature type="domain" description="Beta-lactamase-related" evidence="2">
    <location>
        <begin position="23"/>
        <end position="315"/>
    </location>
</feature>
<dbReference type="Proteomes" id="UP000192610">
    <property type="component" value="Unassembled WGS sequence"/>
</dbReference>
<dbReference type="Gene3D" id="3.40.710.10">
    <property type="entry name" value="DD-peptidase/beta-lactamase superfamily"/>
    <property type="match status" value="1"/>
</dbReference>
<dbReference type="InterPro" id="IPR050491">
    <property type="entry name" value="AmpC-like"/>
</dbReference>
<organism evidence="3 4">
    <name type="scientific">Niastella yeongjuensis</name>
    <dbReference type="NCBI Taxonomy" id="354355"/>
    <lineage>
        <taxon>Bacteria</taxon>
        <taxon>Pseudomonadati</taxon>
        <taxon>Bacteroidota</taxon>
        <taxon>Chitinophagia</taxon>
        <taxon>Chitinophagales</taxon>
        <taxon>Chitinophagaceae</taxon>
        <taxon>Niastella</taxon>
    </lineage>
</organism>